<proteinExistence type="predicted"/>
<gene>
    <name evidence="1" type="ORF">LCGC14_2479150</name>
</gene>
<sequence length="506" mass="55162">CNLNRSYFDFQRACTRRFLNLYRYWLVYLGRHRCCVLYPWRQRLPRLVDMGNIQRGLILRDDVAWYDGVQRTASRVDATGGTVTGLNLYDFVDVLQVFGSGTDRTLASITAAIARLGGNSATLLFSTGTWTITDDFTIPSTVNLRLPAGCVVNVSADKTLTIDGKILADIPADLYTGSGSVVVSDETSHFGTWWKSSGETSGSATISKYGLIHGDALRYGALIDGSRDETQSFNDARASGHPAFCDKEGTANIEGTILLTGNQSLRLNSGLNLERQGGSATTPIIHMYGNKNVLLANGCVVRQDLYASPHGIILIGQGVTETEGGTTDVQCYRNCIYGFVKVVGAVKNIAQDGSPGIYVHSIGRKKFATPYKTYDTFIDGAYIVNCDVGLELSTDSNRGVYCGVFISQWKEAAIQFNAAYANQFHGLRVETPLEVSATRRWALHFTSQNTGVESGTDATYAMTEAYANVLDLYSELPNSGSNVVSLFTYDDITDTGGYNIMRGPLQ</sequence>
<protein>
    <recommendedName>
        <fullName evidence="2">Pectate lyase superfamily protein domain-containing protein</fullName>
    </recommendedName>
</protein>
<dbReference type="AlphaFoldDB" id="A0A0F9B8T2"/>
<reference evidence="1" key="1">
    <citation type="journal article" date="2015" name="Nature">
        <title>Complex archaea that bridge the gap between prokaryotes and eukaryotes.</title>
        <authorList>
            <person name="Spang A."/>
            <person name="Saw J.H."/>
            <person name="Jorgensen S.L."/>
            <person name="Zaremba-Niedzwiedzka K."/>
            <person name="Martijn J."/>
            <person name="Lind A.E."/>
            <person name="van Eijk R."/>
            <person name="Schleper C."/>
            <person name="Guy L."/>
            <person name="Ettema T.J."/>
        </authorList>
    </citation>
    <scope>NUCLEOTIDE SEQUENCE</scope>
</reference>
<organism evidence="1">
    <name type="scientific">marine sediment metagenome</name>
    <dbReference type="NCBI Taxonomy" id="412755"/>
    <lineage>
        <taxon>unclassified sequences</taxon>
        <taxon>metagenomes</taxon>
        <taxon>ecological metagenomes</taxon>
    </lineage>
</organism>
<name>A0A0F9B8T2_9ZZZZ</name>
<comment type="caution">
    <text evidence="1">The sequence shown here is derived from an EMBL/GenBank/DDBJ whole genome shotgun (WGS) entry which is preliminary data.</text>
</comment>
<feature type="non-terminal residue" evidence="1">
    <location>
        <position position="506"/>
    </location>
</feature>
<evidence type="ECO:0008006" key="2">
    <source>
        <dbReference type="Google" id="ProtNLM"/>
    </source>
</evidence>
<feature type="non-terminal residue" evidence="1">
    <location>
        <position position="1"/>
    </location>
</feature>
<dbReference type="EMBL" id="LAZR01039010">
    <property type="protein sequence ID" value="KKL18075.1"/>
    <property type="molecule type" value="Genomic_DNA"/>
</dbReference>
<accession>A0A0F9B8T2</accession>
<dbReference type="InterPro" id="IPR011050">
    <property type="entry name" value="Pectin_lyase_fold/virulence"/>
</dbReference>
<dbReference type="SUPFAM" id="SSF51126">
    <property type="entry name" value="Pectin lyase-like"/>
    <property type="match status" value="1"/>
</dbReference>
<evidence type="ECO:0000313" key="1">
    <source>
        <dbReference type="EMBL" id="KKL18075.1"/>
    </source>
</evidence>